<evidence type="ECO:0000313" key="7">
    <source>
        <dbReference type="EMBL" id="KJX99336.1"/>
    </source>
</evidence>
<evidence type="ECO:0000256" key="6">
    <source>
        <dbReference type="SAM" id="MobiDB-lite"/>
    </source>
</evidence>
<dbReference type="InterPro" id="IPR011990">
    <property type="entry name" value="TPR-like_helical_dom_sf"/>
</dbReference>
<feature type="compositionally biased region" description="Polar residues" evidence="6">
    <location>
        <begin position="1828"/>
        <end position="1841"/>
    </location>
</feature>
<feature type="region of interest" description="Disordered" evidence="6">
    <location>
        <begin position="399"/>
        <end position="440"/>
    </location>
</feature>
<dbReference type="GO" id="GO:0006325">
    <property type="term" value="P:chromatin organization"/>
    <property type="evidence" value="ECO:0007669"/>
    <property type="project" value="InterPro"/>
</dbReference>
<feature type="compositionally biased region" description="Acidic residues" evidence="6">
    <location>
        <begin position="1848"/>
        <end position="1873"/>
    </location>
</feature>
<dbReference type="GO" id="GO:0031491">
    <property type="term" value="F:nucleosome binding"/>
    <property type="evidence" value="ECO:0007669"/>
    <property type="project" value="TreeGrafter"/>
</dbReference>
<feature type="compositionally biased region" description="Basic and acidic residues" evidence="6">
    <location>
        <begin position="1714"/>
        <end position="1727"/>
    </location>
</feature>
<dbReference type="PANTHER" id="PTHR15502:SF7">
    <property type="entry name" value="CALCINEURIN-BINDING PROTEIN CABIN-1"/>
    <property type="match status" value="1"/>
</dbReference>
<evidence type="ECO:0000256" key="2">
    <source>
        <dbReference type="ARBA" id="ARBA00004123"/>
    </source>
</evidence>
<dbReference type="STRING" id="1047168.A0A0F4GPJ2"/>
<sequence>MSGFHALNIESDDESDIEIDDTKEIQIEEALKLYQNALKYHSEGPDSFAQASEAYQALFDSDIFKYPESQAELQRIQLYGAAPEVDGIWDDVVSGSVTAATSLDTGPSTLPQVLHLSHKNFAQFKLDALDAKLDQFNVTLNHVLADALVALDHFVKALDKDDSDIDLWRRTASVGEILDSKRVARFCLESVLDGDDDGLNGVLSLPGLEEGFAGEQLRDLIAALQDQLSMLQGPLSTTKRKVLSKLLKRGLHPYDGMISRQATLRAQDRQKAEAIHPKRAILRTPATWADLGEELLRHLMAAQHGKSVDGAGQAVCFDLSATQSGSMKVHDPSSSPEEQSPPPNQVNDTAFPTSIAEQFPGLDHGVPTVQPRIAFADPSMGPAPDSADEDAEMIDASVVVLPSRKRSGDTAGLNGGTEESRSKRRTTRGRESNINGEDSRQAIIDANARWEFEQQLNEVQAADDWMFETVGNLFERVGIVGFGACRNVRQDMQLSTTESSTPSQEAEPSISDLRHARSDLQAFLQKYNNQFANLILHGGENLDISKGSSASSAGSMFASGGTSKSIAKLPTCPDDGLAELLQSVNSGWLLVEDVAWLFIQAMLRPGLSVQGNTYTEFLWPEHLKTIIVRTLVNFDRSIFRLACSELEAQDEAQLGPAILSLAEMIQTIFELHLDIYCLIKQPNSGVDEDTVIEQGDRLQRWSELAREVVQLNATIEGSGRLESTLNLRFLWATTFNIGASSEVSQIHVIECMRDLRSVLVASGQPAVYLQNNAIMPELSTSALDREVSKLTTRDFFLKVTDQDLGDPAAVIEDLEPLLESLDPATPLNPLVDDDSSESASATLSNVSPELIKFLESSHISIRLLLWQRLRDAYYAIEYTPMVVYCYFRMIRMILGELKTFEVVDAESSERQVTVLKSFRLLLDMVKKLYELINTSENPLECIDESGLRLAVDSFGEILQLIQVFNVTEDVIRVGQAQPPILANGNTASSFTAVSKLTHEAQVQMWIMLYALFKEAISQNAELFPTPLEDRFDFLRTVHRNLGIRTICGSLNRAFVRLLKEEFLHMSHIDGYDSEQAQTLYDLYGLNCFLNPSYELIEHGCTKDAILDRGSAMQATDLLLAQSSKLSMKDLVKHTLKDTIEKVHGALPKKKPTDAILRNRDVYRTYLRSPLNPLDIYNCLKGEGNHVMATSVAREDAPLASKGWYFLMGQISLTRFRSQKRTAAVPTEDVDIAIAFFTQDLEFAMEHWETWFRLAQAYDTKIEESVVWSAEKLNTQMPDIIALQRNAIHCYTMATALAQRSADFGFETSAKMTELYTDFATRLYSSSREPFSMQAFALEDIDRFVSNERGVIKEPAFQPLRVYTAWKLASVLFGRALAGKPDNWMLHYMIGKCLWKMHSATESVRRHDILPPAVRVLESFVRALELLPDKDKKESRDSKREPVLEPHYKLVTIVHKLVLRGSIDLAQAKEALDHTHHARKESFPDNMDGWPAFMVAVLKNLRTADKSNWYHRMIARAAQIVYDMPSAEVAGAGRNWGASGAKNELTQQMFTKTMNLQVWRPESERAGRHFVYTARYTRFFVQISKELGDRASLETLARRVRKRLHDIFEHNLVWQDICNAYLALLRAYAELPEGLETSTFSNIAHEDFLARKPCLEKWMQSQDQGTSRALDVLREVQELKKINQSLMKPGAIDDLIGDSYAHLFNTIGKTLWDEERRVHQEQEEEARRQPPPVISPPRNPMMSLHHLMNVDGASEAPTRPDLAVSTATPQPTDPAPSRRKIGVGRREIRTCAEAGFQKSTASGGAASGASKTEGPMIRPIQIVIDRQRGLTSAENSAQNSAPGSIHDSADDESELSELEEEEGDEAEAEGEGEEKDAGSAQRQLIRPMFPGLAVVNMEQTTDADGQQVMQPRPLFPGIDWMIEPSKPAQAECADGQQAVRPRPVFPGIDFVNQLIKPDDSEDDEDMEDEQVDEDGRMQVDEDMADHTAEREA</sequence>
<dbReference type="GO" id="GO:0000417">
    <property type="term" value="C:HIR complex"/>
    <property type="evidence" value="ECO:0007669"/>
    <property type="project" value="TreeGrafter"/>
</dbReference>
<gene>
    <name evidence="7" type="ORF">TI39_contig363g00025</name>
</gene>
<reference evidence="7 8" key="1">
    <citation type="submission" date="2015-03" db="EMBL/GenBank/DDBJ databases">
        <title>RNA-seq based gene annotation and comparative genomics of four Zymoseptoria species reveal species-specific pathogenicity related genes and transposable element activity.</title>
        <authorList>
            <person name="Grandaubert J."/>
            <person name="Bhattacharyya A."/>
            <person name="Stukenbrock E.H."/>
        </authorList>
    </citation>
    <scope>NUCLEOTIDE SEQUENCE [LARGE SCALE GENOMIC DNA]</scope>
    <source>
        <strain evidence="7 8">Zb18110</strain>
    </source>
</reference>
<comment type="function">
    <text evidence="1">Has a role in a nucleosome assembly pathway that is required for the integrity of heterochromatin and proper chromosome segregation.</text>
</comment>
<comment type="similarity">
    <text evidence="3">Belongs to the HIR3 family.</text>
</comment>
<protein>
    <recommendedName>
        <fullName evidence="4">Histone transcription regulator 3 homolog</fullName>
    </recommendedName>
</protein>
<keyword evidence="8" id="KW-1185">Reference proteome</keyword>
<dbReference type="SUPFAM" id="SSF48452">
    <property type="entry name" value="TPR-like"/>
    <property type="match status" value="1"/>
</dbReference>
<comment type="subcellular location">
    <subcellularLocation>
        <location evidence="2">Nucleus</location>
    </subcellularLocation>
</comment>
<feature type="region of interest" description="Disordered" evidence="6">
    <location>
        <begin position="324"/>
        <end position="350"/>
    </location>
</feature>
<evidence type="ECO:0000256" key="3">
    <source>
        <dbReference type="ARBA" id="ARBA00007335"/>
    </source>
</evidence>
<dbReference type="PANTHER" id="PTHR15502">
    <property type="entry name" value="CALCINEURIN-BINDING PROTEIN CABIN 1-RELATED"/>
    <property type="match status" value="1"/>
</dbReference>
<dbReference type="Proteomes" id="UP000033647">
    <property type="component" value="Unassembled WGS sequence"/>
</dbReference>
<feature type="compositionally biased region" description="Basic and acidic residues" evidence="6">
    <location>
        <begin position="1972"/>
        <end position="1991"/>
    </location>
</feature>
<dbReference type="EMBL" id="LAFY01000355">
    <property type="protein sequence ID" value="KJX99336.1"/>
    <property type="molecule type" value="Genomic_DNA"/>
</dbReference>
<evidence type="ECO:0000256" key="1">
    <source>
        <dbReference type="ARBA" id="ARBA00002687"/>
    </source>
</evidence>
<feature type="region of interest" description="Disordered" evidence="6">
    <location>
        <begin position="1714"/>
        <end position="1884"/>
    </location>
</feature>
<feature type="compositionally biased region" description="Pro residues" evidence="6">
    <location>
        <begin position="1728"/>
        <end position="1738"/>
    </location>
</feature>
<dbReference type="InterPro" id="IPR033053">
    <property type="entry name" value="Hir3/CABIN1"/>
</dbReference>
<feature type="region of interest" description="Disordered" evidence="6">
    <location>
        <begin position="1953"/>
        <end position="1991"/>
    </location>
</feature>
<dbReference type="OrthoDB" id="77564at2759"/>
<evidence type="ECO:0000256" key="5">
    <source>
        <dbReference type="ARBA" id="ARBA00023242"/>
    </source>
</evidence>
<feature type="region of interest" description="Disordered" evidence="6">
    <location>
        <begin position="1926"/>
        <end position="1945"/>
    </location>
</feature>
<accession>A0A0F4GPJ2</accession>
<evidence type="ECO:0000256" key="4">
    <source>
        <dbReference type="ARBA" id="ARBA00014848"/>
    </source>
</evidence>
<evidence type="ECO:0000313" key="8">
    <source>
        <dbReference type="Proteomes" id="UP000033647"/>
    </source>
</evidence>
<comment type="caution">
    <text evidence="7">The sequence shown here is derived from an EMBL/GenBank/DDBJ whole genome shotgun (WGS) entry which is preliminary data.</text>
</comment>
<dbReference type="GO" id="GO:0005634">
    <property type="term" value="C:nucleus"/>
    <property type="evidence" value="ECO:0007669"/>
    <property type="project" value="UniProtKB-SubCell"/>
</dbReference>
<name>A0A0F4GPJ2_9PEZI</name>
<keyword evidence="5" id="KW-0539">Nucleus</keyword>
<feature type="compositionally biased region" description="Acidic residues" evidence="6">
    <location>
        <begin position="1958"/>
        <end position="1971"/>
    </location>
</feature>
<proteinExistence type="inferred from homology"/>
<feature type="compositionally biased region" description="Low complexity" evidence="6">
    <location>
        <begin position="1797"/>
        <end position="1813"/>
    </location>
</feature>
<organism evidence="7 8">
    <name type="scientific">Zymoseptoria brevis</name>
    <dbReference type="NCBI Taxonomy" id="1047168"/>
    <lineage>
        <taxon>Eukaryota</taxon>
        <taxon>Fungi</taxon>
        <taxon>Dikarya</taxon>
        <taxon>Ascomycota</taxon>
        <taxon>Pezizomycotina</taxon>
        <taxon>Dothideomycetes</taxon>
        <taxon>Dothideomycetidae</taxon>
        <taxon>Mycosphaerellales</taxon>
        <taxon>Mycosphaerellaceae</taxon>
        <taxon>Zymoseptoria</taxon>
    </lineage>
</organism>